<feature type="compositionally biased region" description="Acidic residues" evidence="1">
    <location>
        <begin position="187"/>
        <end position="200"/>
    </location>
</feature>
<gene>
    <name evidence="3" type="ORF">F5147DRAFT_771938</name>
</gene>
<evidence type="ECO:0000256" key="1">
    <source>
        <dbReference type="SAM" id="MobiDB-lite"/>
    </source>
</evidence>
<dbReference type="Pfam" id="PF20149">
    <property type="entry name" value="DUF6532"/>
    <property type="match status" value="1"/>
</dbReference>
<accession>A0A9P7JVS9</accession>
<evidence type="ECO:0000313" key="4">
    <source>
        <dbReference type="Proteomes" id="UP000823399"/>
    </source>
</evidence>
<dbReference type="EMBL" id="JABBWM010000018">
    <property type="protein sequence ID" value="KAG2111208.1"/>
    <property type="molecule type" value="Genomic_DNA"/>
</dbReference>
<sequence>MFVDGTEEGNEEADHDEEVDVEEDDVSNEDGDFAGDDINNDNMDYDSEQDVHGSDDIMPDPSDHDNQTYPSNNQVRCPAQVPDRGAYSQDEDYDDTGVADMDRDHRNDRTTSRKGRDQNINVAQAPTRASLQSTNQQAPGHLGAPAVVAHHTKNQWPRSPSPSYLNSVRNHCPKTKCARTSNSLSSDDSDDQQDDLEDLDEVENTGKRCCTKKAKGTATNCDATNVGFYPPLWQKLLDHAKANFRLHLAISVPFPDKEESIGNTGVCGEMIAEAIVQWQEQKRKLEKGFYPEFKPGMATVVFNDTATFRSKIKQIVLTVVPMTYDLALGVSGNTIDSVKLKATALLKKAMYLCGHPDAEGRASNFANLAVRIVCHRSFYDNGSKSLKQFTEFQKTIPPPALFLVGTIIRNVIYIYSKYGQVNGAKQTPIEDSETAYDRISTLFNRTNRDEYHGPKLRQMLKAWALEGMNAHGAGLGTNEGDNSCSEWDVDLD</sequence>
<evidence type="ECO:0000259" key="2">
    <source>
        <dbReference type="Pfam" id="PF20149"/>
    </source>
</evidence>
<name>A0A9P7JVS9_9AGAM</name>
<dbReference type="RefSeq" id="XP_041294567.1">
    <property type="nucleotide sequence ID" value="XM_041441300.1"/>
</dbReference>
<comment type="caution">
    <text evidence="3">The sequence shown here is derived from an EMBL/GenBank/DDBJ whole genome shotgun (WGS) entry which is preliminary data.</text>
</comment>
<evidence type="ECO:0000313" key="3">
    <source>
        <dbReference type="EMBL" id="KAG2111208.1"/>
    </source>
</evidence>
<feature type="region of interest" description="Disordered" evidence="1">
    <location>
        <begin position="176"/>
        <end position="200"/>
    </location>
</feature>
<reference evidence="3" key="1">
    <citation type="journal article" date="2020" name="New Phytol.">
        <title>Comparative genomics reveals dynamic genome evolution in host specialist ectomycorrhizal fungi.</title>
        <authorList>
            <person name="Lofgren L.A."/>
            <person name="Nguyen N.H."/>
            <person name="Vilgalys R."/>
            <person name="Ruytinx J."/>
            <person name="Liao H.L."/>
            <person name="Branco S."/>
            <person name="Kuo A."/>
            <person name="LaButti K."/>
            <person name="Lipzen A."/>
            <person name="Andreopoulos W."/>
            <person name="Pangilinan J."/>
            <person name="Riley R."/>
            <person name="Hundley H."/>
            <person name="Na H."/>
            <person name="Barry K."/>
            <person name="Grigoriev I.V."/>
            <person name="Stajich J.E."/>
            <person name="Kennedy P.G."/>
        </authorList>
    </citation>
    <scope>NUCLEOTIDE SEQUENCE</scope>
    <source>
        <strain evidence="3">FC423</strain>
    </source>
</reference>
<feature type="compositionally biased region" description="Acidic residues" evidence="1">
    <location>
        <begin position="1"/>
        <end position="48"/>
    </location>
</feature>
<dbReference type="InterPro" id="IPR045341">
    <property type="entry name" value="DUF6532"/>
</dbReference>
<dbReference type="AlphaFoldDB" id="A0A9P7JVS9"/>
<keyword evidence="4" id="KW-1185">Reference proteome</keyword>
<feature type="domain" description="DUF6532" evidence="2">
    <location>
        <begin position="239"/>
        <end position="441"/>
    </location>
</feature>
<dbReference type="GeneID" id="64703559"/>
<feature type="compositionally biased region" description="Basic and acidic residues" evidence="1">
    <location>
        <begin position="49"/>
        <end position="66"/>
    </location>
</feature>
<feature type="compositionally biased region" description="Basic and acidic residues" evidence="1">
    <location>
        <begin position="100"/>
        <end position="117"/>
    </location>
</feature>
<feature type="region of interest" description="Disordered" evidence="1">
    <location>
        <begin position="1"/>
        <end position="121"/>
    </location>
</feature>
<proteinExistence type="predicted"/>
<protein>
    <recommendedName>
        <fullName evidence="2">DUF6532 domain-containing protein</fullName>
    </recommendedName>
</protein>
<dbReference type="Proteomes" id="UP000823399">
    <property type="component" value="Unassembled WGS sequence"/>
</dbReference>
<dbReference type="OrthoDB" id="2655110at2759"/>
<organism evidence="3 4">
    <name type="scientific">Suillus discolor</name>
    <dbReference type="NCBI Taxonomy" id="1912936"/>
    <lineage>
        <taxon>Eukaryota</taxon>
        <taxon>Fungi</taxon>
        <taxon>Dikarya</taxon>
        <taxon>Basidiomycota</taxon>
        <taxon>Agaricomycotina</taxon>
        <taxon>Agaricomycetes</taxon>
        <taxon>Agaricomycetidae</taxon>
        <taxon>Boletales</taxon>
        <taxon>Suillineae</taxon>
        <taxon>Suillaceae</taxon>
        <taxon>Suillus</taxon>
    </lineage>
</organism>